<keyword evidence="1" id="KW-1133">Transmembrane helix</keyword>
<keyword evidence="1" id="KW-0812">Transmembrane</keyword>
<reference evidence="2 3" key="1">
    <citation type="submission" date="2016-10" db="EMBL/GenBank/DDBJ databases">
        <authorList>
            <person name="de Groot N.N."/>
        </authorList>
    </citation>
    <scope>NUCLEOTIDE SEQUENCE [LARGE SCALE GENOMIC DNA]</scope>
    <source>
        <strain evidence="2 3">CGMCC 1.5337</strain>
    </source>
</reference>
<evidence type="ECO:0000313" key="3">
    <source>
        <dbReference type="Proteomes" id="UP000198518"/>
    </source>
</evidence>
<gene>
    <name evidence="2" type="ORF">SAMN04487945_1302</name>
</gene>
<name>A0A1I0P0B3_9EURY</name>
<keyword evidence="1" id="KW-0472">Membrane</keyword>
<dbReference type="OrthoDB" id="275761at2157"/>
<organism evidence="2 3">
    <name type="scientific">Halobacterium jilantaiense</name>
    <dbReference type="NCBI Taxonomy" id="355548"/>
    <lineage>
        <taxon>Archaea</taxon>
        <taxon>Methanobacteriati</taxon>
        <taxon>Methanobacteriota</taxon>
        <taxon>Stenosarchaea group</taxon>
        <taxon>Halobacteria</taxon>
        <taxon>Halobacteriales</taxon>
        <taxon>Halobacteriaceae</taxon>
        <taxon>Halobacterium</taxon>
    </lineage>
</organism>
<protein>
    <submittedName>
        <fullName evidence="2">Uncharacterized protein</fullName>
    </submittedName>
</protein>
<evidence type="ECO:0000313" key="2">
    <source>
        <dbReference type="EMBL" id="SEW07694.1"/>
    </source>
</evidence>
<feature type="transmembrane region" description="Helical" evidence="1">
    <location>
        <begin position="35"/>
        <end position="55"/>
    </location>
</feature>
<dbReference type="STRING" id="355548.SAMN04487945_1302"/>
<proteinExistence type="predicted"/>
<keyword evidence="3" id="KW-1185">Reference proteome</keyword>
<sequence length="60" mass="6491">MIDSKTIQLTTLWFVVMTFIQTAESGGNPLLSVLAIFAILLTYVLPVVIVGRLAAGVLRD</sequence>
<dbReference type="AlphaFoldDB" id="A0A1I0P0B3"/>
<accession>A0A1I0P0B3</accession>
<dbReference type="RefSeq" id="WP_089668540.1">
    <property type="nucleotide sequence ID" value="NZ_FOJA01000001.1"/>
</dbReference>
<evidence type="ECO:0000256" key="1">
    <source>
        <dbReference type="SAM" id="Phobius"/>
    </source>
</evidence>
<dbReference type="EMBL" id="FOJA01000001">
    <property type="protein sequence ID" value="SEW07694.1"/>
    <property type="molecule type" value="Genomic_DNA"/>
</dbReference>
<dbReference type="Proteomes" id="UP000198518">
    <property type="component" value="Unassembled WGS sequence"/>
</dbReference>